<sequence length="183" mass="20090">MKIALSIGHSPKDGGAETYDKKYSEYSFWKHHLPLLQEELQQMGHQAPIVNRFDAGGTTPGHAAAACNSTGADLAIEFHFNSADSPAATGTETLYWESSPKGKLAAALVNDAMVKVLELKNRGLKPVNRHSARAVSYFAKTRMPAVLVEPAFAASNPQDNERLQNRVREFCVEVARAINEWKP</sequence>
<dbReference type="EC" id="3.5.1.28" evidence="2"/>
<dbReference type="InterPro" id="IPR050695">
    <property type="entry name" value="N-acetylmuramoyl_amidase_3"/>
</dbReference>
<evidence type="ECO:0000256" key="1">
    <source>
        <dbReference type="ARBA" id="ARBA00001561"/>
    </source>
</evidence>
<dbReference type="CDD" id="cd02696">
    <property type="entry name" value="MurNAc-LAA"/>
    <property type="match status" value="1"/>
</dbReference>
<dbReference type="Pfam" id="PF01520">
    <property type="entry name" value="Amidase_3"/>
    <property type="match status" value="1"/>
</dbReference>
<keyword evidence="5" id="KW-1185">Reference proteome</keyword>
<dbReference type="PANTHER" id="PTHR30404:SF8">
    <property type="entry name" value="AUTOLYSIN PH-RELATED"/>
    <property type="match status" value="1"/>
</dbReference>
<organism evidence="4 5">
    <name type="scientific">Akkermansia biwaensis</name>
    <dbReference type="NCBI Taxonomy" id="2946555"/>
    <lineage>
        <taxon>Bacteria</taxon>
        <taxon>Pseudomonadati</taxon>
        <taxon>Verrucomicrobiota</taxon>
        <taxon>Verrucomicrobiia</taxon>
        <taxon>Verrucomicrobiales</taxon>
        <taxon>Akkermansiaceae</taxon>
        <taxon>Akkermansia</taxon>
    </lineage>
</organism>
<name>A0ABN6QK24_9BACT</name>
<evidence type="ECO:0000256" key="2">
    <source>
        <dbReference type="ARBA" id="ARBA00011901"/>
    </source>
</evidence>
<dbReference type="PANTHER" id="PTHR30404">
    <property type="entry name" value="N-ACETYLMURAMOYL-L-ALANINE AMIDASE"/>
    <property type="match status" value="1"/>
</dbReference>
<dbReference type="EMBL" id="AP025943">
    <property type="protein sequence ID" value="BDL43578.1"/>
    <property type="molecule type" value="Genomic_DNA"/>
</dbReference>
<evidence type="ECO:0000313" key="5">
    <source>
        <dbReference type="Proteomes" id="UP001062263"/>
    </source>
</evidence>
<accession>A0ABN6QK24</accession>
<dbReference type="InterPro" id="IPR002508">
    <property type="entry name" value="MurNAc-LAA_cat"/>
</dbReference>
<dbReference type="RefSeq" id="WP_215435604.1">
    <property type="nucleotide sequence ID" value="NZ_AP025943.1"/>
</dbReference>
<evidence type="ECO:0000259" key="3">
    <source>
        <dbReference type="SMART" id="SM00646"/>
    </source>
</evidence>
<feature type="domain" description="MurNAc-LAA" evidence="3">
    <location>
        <begin position="64"/>
        <end position="179"/>
    </location>
</feature>
<dbReference type="SMART" id="SM00646">
    <property type="entry name" value="Ami_3"/>
    <property type="match status" value="1"/>
</dbReference>
<gene>
    <name evidence="4" type="ORF">Abiwalacus_11520</name>
</gene>
<dbReference type="Gene3D" id="3.40.630.40">
    <property type="entry name" value="Zn-dependent exopeptidases"/>
    <property type="match status" value="1"/>
</dbReference>
<reference evidence="4" key="1">
    <citation type="submission" date="2022-06" db="EMBL/GenBank/DDBJ databases">
        <title>Akkermansia biwalacus sp. nov., an anaerobic mucin-degrading bacterium isolated from human intestine.</title>
        <authorList>
            <person name="Kobayashi Y."/>
            <person name="Inoue S."/>
            <person name="Kawahara T."/>
            <person name="Kohda N."/>
        </authorList>
    </citation>
    <scope>NUCLEOTIDE SEQUENCE</scope>
    <source>
        <strain evidence="4">WON2089</strain>
    </source>
</reference>
<proteinExistence type="predicted"/>
<comment type="catalytic activity">
    <reaction evidence="1">
        <text>Hydrolyzes the link between N-acetylmuramoyl residues and L-amino acid residues in certain cell-wall glycopeptides.</text>
        <dbReference type="EC" id="3.5.1.28"/>
    </reaction>
</comment>
<evidence type="ECO:0000313" key="4">
    <source>
        <dbReference type="EMBL" id="BDL43578.1"/>
    </source>
</evidence>
<dbReference type="Proteomes" id="UP001062263">
    <property type="component" value="Chromosome"/>
</dbReference>
<dbReference type="SUPFAM" id="SSF53187">
    <property type="entry name" value="Zn-dependent exopeptidases"/>
    <property type="match status" value="1"/>
</dbReference>
<protein>
    <recommendedName>
        <fullName evidence="2">N-acetylmuramoyl-L-alanine amidase</fullName>
        <ecNumber evidence="2">3.5.1.28</ecNumber>
    </recommendedName>
</protein>